<dbReference type="AlphaFoldDB" id="A0A4C1XSU1"/>
<protein>
    <submittedName>
        <fullName evidence="2">Uncharacterized protein</fullName>
    </submittedName>
</protein>
<evidence type="ECO:0000313" key="2">
    <source>
        <dbReference type="EMBL" id="GBP66082.1"/>
    </source>
</evidence>
<accession>A0A4C1XSU1</accession>
<organism evidence="2 3">
    <name type="scientific">Eumeta variegata</name>
    <name type="common">Bagworm moth</name>
    <name type="synonym">Eumeta japonica</name>
    <dbReference type="NCBI Taxonomy" id="151549"/>
    <lineage>
        <taxon>Eukaryota</taxon>
        <taxon>Metazoa</taxon>
        <taxon>Ecdysozoa</taxon>
        <taxon>Arthropoda</taxon>
        <taxon>Hexapoda</taxon>
        <taxon>Insecta</taxon>
        <taxon>Pterygota</taxon>
        <taxon>Neoptera</taxon>
        <taxon>Endopterygota</taxon>
        <taxon>Lepidoptera</taxon>
        <taxon>Glossata</taxon>
        <taxon>Ditrysia</taxon>
        <taxon>Tineoidea</taxon>
        <taxon>Psychidae</taxon>
        <taxon>Oiketicinae</taxon>
        <taxon>Eumeta</taxon>
    </lineage>
</organism>
<feature type="region of interest" description="Disordered" evidence="1">
    <location>
        <begin position="30"/>
        <end position="53"/>
    </location>
</feature>
<dbReference type="Proteomes" id="UP000299102">
    <property type="component" value="Unassembled WGS sequence"/>
</dbReference>
<evidence type="ECO:0000313" key="3">
    <source>
        <dbReference type="Proteomes" id="UP000299102"/>
    </source>
</evidence>
<gene>
    <name evidence="2" type="ORF">EVAR_37544_1</name>
</gene>
<sequence>MLEEMLLTEAASAIEHCAFPNRRLRIQISDIHSRGDEEQNRKSRPDEDGIENGTMVGIECGIKIRTKSVIGIEIRNGAEVRNPSGASEP</sequence>
<keyword evidence="3" id="KW-1185">Reference proteome</keyword>
<comment type="caution">
    <text evidence="2">The sequence shown here is derived from an EMBL/GenBank/DDBJ whole genome shotgun (WGS) entry which is preliminary data.</text>
</comment>
<dbReference type="EMBL" id="BGZK01000947">
    <property type="protein sequence ID" value="GBP66082.1"/>
    <property type="molecule type" value="Genomic_DNA"/>
</dbReference>
<evidence type="ECO:0000256" key="1">
    <source>
        <dbReference type="SAM" id="MobiDB-lite"/>
    </source>
</evidence>
<proteinExistence type="predicted"/>
<feature type="compositionally biased region" description="Basic and acidic residues" evidence="1">
    <location>
        <begin position="31"/>
        <end position="47"/>
    </location>
</feature>
<reference evidence="2 3" key="1">
    <citation type="journal article" date="2019" name="Commun. Biol.">
        <title>The bagworm genome reveals a unique fibroin gene that provides high tensile strength.</title>
        <authorList>
            <person name="Kono N."/>
            <person name="Nakamura H."/>
            <person name="Ohtoshi R."/>
            <person name="Tomita M."/>
            <person name="Numata K."/>
            <person name="Arakawa K."/>
        </authorList>
    </citation>
    <scope>NUCLEOTIDE SEQUENCE [LARGE SCALE GENOMIC DNA]</scope>
</reference>
<name>A0A4C1XSU1_EUMVA</name>